<evidence type="ECO:0000313" key="2">
    <source>
        <dbReference type="EMBL" id="GAH16926.1"/>
    </source>
</evidence>
<dbReference type="GO" id="GO:0005524">
    <property type="term" value="F:ATP binding"/>
    <property type="evidence" value="ECO:0007669"/>
    <property type="project" value="InterPro"/>
</dbReference>
<sequence>MEHFEQTYIPIKYQEQFIEEFLGEDTNIYHQLIAPPGTGKTTVSLELIFQLVNKHHCKKILILNPGNALRDYYADLLLSISLPIPVLSIDSRSFRELEST</sequence>
<comment type="caution">
    <text evidence="2">The sequence shown here is derived from an EMBL/GenBank/DDBJ whole genome shotgun (WGS) entry which is preliminary data.</text>
</comment>
<dbReference type="Gene3D" id="3.40.50.300">
    <property type="entry name" value="P-loop containing nucleotide triphosphate hydrolases"/>
    <property type="match status" value="1"/>
</dbReference>
<dbReference type="AlphaFoldDB" id="X1D836"/>
<dbReference type="GO" id="GO:0016787">
    <property type="term" value="F:hydrolase activity"/>
    <property type="evidence" value="ECO:0007669"/>
    <property type="project" value="InterPro"/>
</dbReference>
<dbReference type="GO" id="GO:0003677">
    <property type="term" value="F:DNA binding"/>
    <property type="evidence" value="ECO:0007669"/>
    <property type="project" value="InterPro"/>
</dbReference>
<dbReference type="Pfam" id="PF04851">
    <property type="entry name" value="ResIII"/>
    <property type="match status" value="1"/>
</dbReference>
<dbReference type="EMBL" id="BART01031721">
    <property type="protein sequence ID" value="GAH16926.1"/>
    <property type="molecule type" value="Genomic_DNA"/>
</dbReference>
<evidence type="ECO:0000259" key="1">
    <source>
        <dbReference type="Pfam" id="PF04851"/>
    </source>
</evidence>
<organism evidence="2">
    <name type="scientific">marine sediment metagenome</name>
    <dbReference type="NCBI Taxonomy" id="412755"/>
    <lineage>
        <taxon>unclassified sequences</taxon>
        <taxon>metagenomes</taxon>
        <taxon>ecological metagenomes</taxon>
    </lineage>
</organism>
<dbReference type="InterPro" id="IPR006935">
    <property type="entry name" value="Helicase/UvrB_N"/>
</dbReference>
<protein>
    <recommendedName>
        <fullName evidence="1">Helicase/UvrB N-terminal domain-containing protein</fullName>
    </recommendedName>
</protein>
<dbReference type="InterPro" id="IPR027417">
    <property type="entry name" value="P-loop_NTPase"/>
</dbReference>
<feature type="non-terminal residue" evidence="2">
    <location>
        <position position="100"/>
    </location>
</feature>
<reference evidence="2" key="1">
    <citation type="journal article" date="2014" name="Front. Microbiol.">
        <title>High frequency of phylogenetically diverse reductive dehalogenase-homologous genes in deep subseafloor sedimentary metagenomes.</title>
        <authorList>
            <person name="Kawai M."/>
            <person name="Futagami T."/>
            <person name="Toyoda A."/>
            <person name="Takaki Y."/>
            <person name="Nishi S."/>
            <person name="Hori S."/>
            <person name="Arai W."/>
            <person name="Tsubouchi T."/>
            <person name="Morono Y."/>
            <person name="Uchiyama I."/>
            <person name="Ito T."/>
            <person name="Fujiyama A."/>
            <person name="Inagaki F."/>
            <person name="Takami H."/>
        </authorList>
    </citation>
    <scope>NUCLEOTIDE SEQUENCE</scope>
    <source>
        <strain evidence="2">Expedition CK06-06</strain>
    </source>
</reference>
<name>X1D836_9ZZZZ</name>
<proteinExistence type="predicted"/>
<feature type="domain" description="Helicase/UvrB N-terminal" evidence="1">
    <location>
        <begin position="10"/>
        <end position="71"/>
    </location>
</feature>
<accession>X1D836</accession>
<dbReference type="SUPFAM" id="SSF52540">
    <property type="entry name" value="P-loop containing nucleoside triphosphate hydrolases"/>
    <property type="match status" value="1"/>
</dbReference>
<gene>
    <name evidence="2" type="ORF">S01H4_55029</name>
</gene>